<comment type="similarity">
    <text evidence="1">Belongs to the peptidase S10 family.</text>
</comment>
<dbReference type="GO" id="GO:0004185">
    <property type="term" value="F:serine-type carboxypeptidase activity"/>
    <property type="evidence" value="ECO:0007669"/>
    <property type="project" value="InterPro"/>
</dbReference>
<dbReference type="InParanoid" id="A0A068V3I1"/>
<protein>
    <submittedName>
        <fullName evidence="2">Uncharacterized protein</fullName>
    </submittedName>
</protein>
<dbReference type="Proteomes" id="UP000295252">
    <property type="component" value="Chromosome I"/>
</dbReference>
<dbReference type="Gramene" id="CDP14448">
    <property type="protein sequence ID" value="CDP14448"/>
    <property type="gene ID" value="GSCOC_T00040926001"/>
</dbReference>
<accession>A0A068V3I1</accession>
<reference evidence="3" key="1">
    <citation type="journal article" date="2014" name="Science">
        <title>The coffee genome provides insight into the convergent evolution of caffeine biosynthesis.</title>
        <authorList>
            <person name="Denoeud F."/>
            <person name="Carretero-Paulet L."/>
            <person name="Dereeper A."/>
            <person name="Droc G."/>
            <person name="Guyot R."/>
            <person name="Pietrella M."/>
            <person name="Zheng C."/>
            <person name="Alberti A."/>
            <person name="Anthony F."/>
            <person name="Aprea G."/>
            <person name="Aury J.M."/>
            <person name="Bento P."/>
            <person name="Bernard M."/>
            <person name="Bocs S."/>
            <person name="Campa C."/>
            <person name="Cenci A."/>
            <person name="Combes M.C."/>
            <person name="Crouzillat D."/>
            <person name="Da Silva C."/>
            <person name="Daddiego L."/>
            <person name="De Bellis F."/>
            <person name="Dussert S."/>
            <person name="Garsmeur O."/>
            <person name="Gayraud T."/>
            <person name="Guignon V."/>
            <person name="Jahn K."/>
            <person name="Jamilloux V."/>
            <person name="Joet T."/>
            <person name="Labadie K."/>
            <person name="Lan T."/>
            <person name="Leclercq J."/>
            <person name="Lepelley M."/>
            <person name="Leroy T."/>
            <person name="Li L.T."/>
            <person name="Librado P."/>
            <person name="Lopez L."/>
            <person name="Munoz A."/>
            <person name="Noel B."/>
            <person name="Pallavicini A."/>
            <person name="Perrotta G."/>
            <person name="Poncet V."/>
            <person name="Pot D."/>
            <person name="Priyono X."/>
            <person name="Rigoreau M."/>
            <person name="Rouard M."/>
            <person name="Rozas J."/>
            <person name="Tranchant-Dubreuil C."/>
            <person name="VanBuren R."/>
            <person name="Zhang Q."/>
            <person name="Andrade A.C."/>
            <person name="Argout X."/>
            <person name="Bertrand B."/>
            <person name="de Kochko A."/>
            <person name="Graziosi G."/>
            <person name="Henry R.J."/>
            <person name="Jayarama X."/>
            <person name="Ming R."/>
            <person name="Nagai C."/>
            <person name="Rounsley S."/>
            <person name="Sankoff D."/>
            <person name="Giuliano G."/>
            <person name="Albert V.A."/>
            <person name="Wincker P."/>
            <person name="Lashermes P."/>
        </authorList>
    </citation>
    <scope>NUCLEOTIDE SEQUENCE [LARGE SCALE GENOMIC DNA]</scope>
    <source>
        <strain evidence="3">cv. DH200-94</strain>
    </source>
</reference>
<dbReference type="InterPro" id="IPR001563">
    <property type="entry name" value="Peptidase_S10"/>
</dbReference>
<keyword evidence="3" id="KW-1185">Reference proteome</keyword>
<name>A0A068V3I1_COFCA</name>
<evidence type="ECO:0000256" key="1">
    <source>
        <dbReference type="ARBA" id="ARBA00009431"/>
    </source>
</evidence>
<evidence type="ECO:0000313" key="2">
    <source>
        <dbReference type="EMBL" id="CDP14448.1"/>
    </source>
</evidence>
<dbReference type="GO" id="GO:0006508">
    <property type="term" value="P:proteolysis"/>
    <property type="evidence" value="ECO:0007669"/>
    <property type="project" value="InterPro"/>
</dbReference>
<dbReference type="EMBL" id="HG739169">
    <property type="protein sequence ID" value="CDP14448.1"/>
    <property type="molecule type" value="Genomic_DNA"/>
</dbReference>
<dbReference type="SUPFAM" id="SSF53474">
    <property type="entry name" value="alpha/beta-Hydrolases"/>
    <property type="match status" value="1"/>
</dbReference>
<dbReference type="AlphaFoldDB" id="A0A068V3I1"/>
<dbReference type="Gene3D" id="3.40.50.1820">
    <property type="entry name" value="alpha/beta hydrolase"/>
    <property type="match status" value="1"/>
</dbReference>
<proteinExistence type="inferred from homology"/>
<sequence>MLWWYYRSPNMIQDLEKLWPIILWLEGSLGVGIGNFEEIGPLDVFLKRGNSTWLQKVDLLFVNYLVGTGHSFVEDTEDTTLALKLNMEDSWISLEDSSVFFMGPLIKDVSLLDSNDLKKSNRIVLQIKKQIAAGKLAEATETWKELIAVISHYSNNMYFYNFLSILHEDEPLSLSAESKLKHKIAVRRYSVYPQRLRCPSEGDDGKGIFNLLLEPSKVISLGYGLGRQIYQLLCFKPKSPFLRKTLSYQNQ</sequence>
<evidence type="ECO:0000313" key="3">
    <source>
        <dbReference type="Proteomes" id="UP000295252"/>
    </source>
</evidence>
<organism evidence="2 3">
    <name type="scientific">Coffea canephora</name>
    <name type="common">Robusta coffee</name>
    <dbReference type="NCBI Taxonomy" id="49390"/>
    <lineage>
        <taxon>Eukaryota</taxon>
        <taxon>Viridiplantae</taxon>
        <taxon>Streptophyta</taxon>
        <taxon>Embryophyta</taxon>
        <taxon>Tracheophyta</taxon>
        <taxon>Spermatophyta</taxon>
        <taxon>Magnoliopsida</taxon>
        <taxon>eudicotyledons</taxon>
        <taxon>Gunneridae</taxon>
        <taxon>Pentapetalae</taxon>
        <taxon>asterids</taxon>
        <taxon>lamiids</taxon>
        <taxon>Gentianales</taxon>
        <taxon>Rubiaceae</taxon>
        <taxon>Ixoroideae</taxon>
        <taxon>Gardenieae complex</taxon>
        <taxon>Bertiereae - Coffeeae clade</taxon>
        <taxon>Coffeeae</taxon>
        <taxon>Coffea</taxon>
    </lineage>
</organism>
<dbReference type="InterPro" id="IPR029058">
    <property type="entry name" value="AB_hydrolase_fold"/>
</dbReference>
<dbReference type="PhylomeDB" id="A0A068V3I1"/>
<gene>
    <name evidence="2" type="ORF">GSCOC_T00040926001</name>
</gene>
<dbReference type="Pfam" id="PF00450">
    <property type="entry name" value="Peptidase_S10"/>
    <property type="match status" value="1"/>
</dbReference>